<evidence type="ECO:0000313" key="1">
    <source>
        <dbReference type="Proteomes" id="UP000790787"/>
    </source>
</evidence>
<gene>
    <name evidence="2" type="primary">LOC142177317</name>
</gene>
<reference evidence="2" key="2">
    <citation type="submission" date="2025-08" db="UniProtKB">
        <authorList>
            <consortium name="RefSeq"/>
        </authorList>
    </citation>
    <scope>IDENTIFICATION</scope>
    <source>
        <tissue evidence="2">Leaf</tissue>
    </source>
</reference>
<reference evidence="1" key="1">
    <citation type="journal article" date="2014" name="Nat. Commun.">
        <title>The tobacco genome sequence and its comparison with those of tomato and potato.</title>
        <authorList>
            <person name="Sierro N."/>
            <person name="Battey J.N."/>
            <person name="Ouadi S."/>
            <person name="Bakaher N."/>
            <person name="Bovet L."/>
            <person name="Willig A."/>
            <person name="Goepfert S."/>
            <person name="Peitsch M.C."/>
            <person name="Ivanov N.V."/>
        </authorList>
    </citation>
    <scope>NUCLEOTIDE SEQUENCE [LARGE SCALE GENOMIC DNA]</scope>
</reference>
<protein>
    <submittedName>
        <fullName evidence="2">Uncharacterized protein LOC142177317</fullName>
    </submittedName>
</protein>
<dbReference type="Proteomes" id="UP000790787">
    <property type="component" value="Chromosome 23"/>
</dbReference>
<keyword evidence="1" id="KW-1185">Reference proteome</keyword>
<organism evidence="1 2">
    <name type="scientific">Nicotiana tabacum</name>
    <name type="common">Common tobacco</name>
    <dbReference type="NCBI Taxonomy" id="4097"/>
    <lineage>
        <taxon>Eukaryota</taxon>
        <taxon>Viridiplantae</taxon>
        <taxon>Streptophyta</taxon>
        <taxon>Embryophyta</taxon>
        <taxon>Tracheophyta</taxon>
        <taxon>Spermatophyta</taxon>
        <taxon>Magnoliopsida</taxon>
        <taxon>eudicotyledons</taxon>
        <taxon>Gunneridae</taxon>
        <taxon>Pentapetalae</taxon>
        <taxon>asterids</taxon>
        <taxon>lamiids</taxon>
        <taxon>Solanales</taxon>
        <taxon>Solanaceae</taxon>
        <taxon>Nicotianoideae</taxon>
        <taxon>Nicotianeae</taxon>
        <taxon>Nicotiana</taxon>
    </lineage>
</organism>
<sequence>MSRYTWVFLMQFKTGVIVVLKKFLSMIKTQFSAIVKIIRSDNGIEFLNVKYNEMLDSYGIIHQSSCAYIPQQNGVVKRKHRHILDVTRALKFQAGIPTRFSGRMLLDLESKHLLVSRDVVFKEHIFPFKKDMYVFFPFSVQLSAFTRPRDRGRLADHEEDGHYDDHKNAQTQTPLDPAHNSTDTADEHTQNTLADHDTTGNSEGNNSFDDDEFEDSLTALDSGSDEWETQLDLAADATPQPHTLDTEIADLTPTTTVDTSETLRKSGRISKAPLWLQDYITNNKTNGATLYSIADYMCYDNVTQKYRCYLAKISTLTEPQNFKEASKDRK</sequence>
<dbReference type="RefSeq" id="XP_075101893.1">
    <property type="nucleotide sequence ID" value="XM_075245792.1"/>
</dbReference>
<accession>A0AC58TXE8</accession>
<proteinExistence type="predicted"/>
<name>A0AC58TXE8_TOBAC</name>
<evidence type="ECO:0000313" key="2">
    <source>
        <dbReference type="RefSeq" id="XP_075101893.1"/>
    </source>
</evidence>